<gene>
    <name evidence="7" type="ORF">SOO65_03465</name>
</gene>
<feature type="transmembrane region" description="Helical" evidence="5">
    <location>
        <begin position="12"/>
        <end position="30"/>
    </location>
</feature>
<dbReference type="EMBL" id="CP139487">
    <property type="protein sequence ID" value="WPU65798.1"/>
    <property type="molecule type" value="Genomic_DNA"/>
</dbReference>
<evidence type="ECO:0000256" key="4">
    <source>
        <dbReference type="ARBA" id="ARBA00023136"/>
    </source>
</evidence>
<feature type="transmembrane region" description="Helical" evidence="5">
    <location>
        <begin position="155"/>
        <end position="182"/>
    </location>
</feature>
<keyword evidence="3 5" id="KW-1133">Transmembrane helix</keyword>
<comment type="subcellular location">
    <subcellularLocation>
        <location evidence="1">Membrane</location>
        <topology evidence="1">Multi-pass membrane protein</topology>
    </subcellularLocation>
</comment>
<evidence type="ECO:0000259" key="6">
    <source>
        <dbReference type="Pfam" id="PF00916"/>
    </source>
</evidence>
<feature type="domain" description="SLC26A/SulP transporter" evidence="6">
    <location>
        <begin position="8"/>
        <end position="381"/>
    </location>
</feature>
<keyword evidence="4 5" id="KW-0472">Membrane</keyword>
<feature type="transmembrane region" description="Helical" evidence="5">
    <location>
        <begin position="389"/>
        <end position="420"/>
    </location>
</feature>
<evidence type="ECO:0000313" key="8">
    <source>
        <dbReference type="Proteomes" id="UP001324634"/>
    </source>
</evidence>
<feature type="transmembrane region" description="Helical" evidence="5">
    <location>
        <begin position="339"/>
        <end position="368"/>
    </location>
</feature>
<protein>
    <submittedName>
        <fullName evidence="7">SulP family inorganic anion transporter</fullName>
    </submittedName>
</protein>
<evidence type="ECO:0000313" key="7">
    <source>
        <dbReference type="EMBL" id="WPU65798.1"/>
    </source>
</evidence>
<dbReference type="GO" id="GO:0055085">
    <property type="term" value="P:transmembrane transport"/>
    <property type="evidence" value="ECO:0007669"/>
    <property type="project" value="InterPro"/>
</dbReference>
<reference evidence="7 8" key="1">
    <citation type="submission" date="2023-11" db="EMBL/GenBank/DDBJ databases">
        <title>Peredibacter starrii A3.12.</title>
        <authorList>
            <person name="Mitchell R.J."/>
        </authorList>
    </citation>
    <scope>NUCLEOTIDE SEQUENCE [LARGE SCALE GENOMIC DNA]</scope>
    <source>
        <strain evidence="7 8">A3.12</strain>
    </source>
</reference>
<feature type="transmembrane region" description="Helical" evidence="5">
    <location>
        <begin position="36"/>
        <end position="53"/>
    </location>
</feature>
<accession>A0AAX4HRK0</accession>
<feature type="transmembrane region" description="Helical" evidence="5">
    <location>
        <begin position="258"/>
        <end position="275"/>
    </location>
</feature>
<keyword evidence="2 5" id="KW-0812">Transmembrane</keyword>
<dbReference type="Proteomes" id="UP001324634">
    <property type="component" value="Chromosome"/>
</dbReference>
<dbReference type="GO" id="GO:0016020">
    <property type="term" value="C:membrane"/>
    <property type="evidence" value="ECO:0007669"/>
    <property type="project" value="UniProtKB-SubCell"/>
</dbReference>
<dbReference type="PANTHER" id="PTHR11814">
    <property type="entry name" value="SULFATE TRANSPORTER"/>
    <property type="match status" value="1"/>
</dbReference>
<proteinExistence type="predicted"/>
<dbReference type="InterPro" id="IPR011547">
    <property type="entry name" value="SLC26A/SulP_dom"/>
</dbReference>
<evidence type="ECO:0000256" key="1">
    <source>
        <dbReference type="ARBA" id="ARBA00004141"/>
    </source>
</evidence>
<name>A0AAX4HRK0_9BACT</name>
<dbReference type="InterPro" id="IPR001902">
    <property type="entry name" value="SLC26A/SulP_fam"/>
</dbReference>
<dbReference type="AlphaFoldDB" id="A0AAX4HRK0"/>
<sequence>MPNFSNWKQDIQASLVVFLVALPLCLGIALASGAPLASGLIAGIIGGLVVGAVSGSGVSVSGPAAGLTVIVAAAIIDIGNFQGFTLAVVLSGVMQIIFSFVKGGKLGDYFPSSVIKGMLAAIGLILILKQFPHAIGFDSDFMGDQSFAEASGRNTFSAIGMAIEAVHPGSIIVALISVFIMLGWEKGAYKGNQFFKIIPGALVAVVTSVVLNEVFKLTAPGLVIETSHLVQLPFSGGMKDFFAGLAMPDWSYLSNPKIYITAATIAVVGSIESLLSVEAADKIDVDGRITNKNRELLAQGLGNAISGLIGGLPVTAVIVRTSANVSAGAKTKLSAIFHGLWLLSCVIAIPALLNLIPLSCLAAVLILVGYKLTKPEIIKKMYARGWNQFIPFVVTTLAILFTDLLVGIGIGMVVGFIFVIRSSMHASIVLVNNDEEWLIRFHKDVSFLQKSKLTEMLMKIPNGANVVIDGSKSIFVDDDIVDLIEDFMKRANCSDIKVQLRKSSLALSPIFREE</sequence>
<dbReference type="Pfam" id="PF00916">
    <property type="entry name" value="Sulfate_transp"/>
    <property type="match status" value="1"/>
</dbReference>
<organism evidence="7 8">
    <name type="scientific">Peredibacter starrii</name>
    <dbReference type="NCBI Taxonomy" id="28202"/>
    <lineage>
        <taxon>Bacteria</taxon>
        <taxon>Pseudomonadati</taxon>
        <taxon>Bdellovibrionota</taxon>
        <taxon>Bacteriovoracia</taxon>
        <taxon>Bacteriovoracales</taxon>
        <taxon>Bacteriovoracaceae</taxon>
        <taxon>Peredibacter</taxon>
    </lineage>
</organism>
<keyword evidence="8" id="KW-1185">Reference proteome</keyword>
<evidence type="ECO:0000256" key="5">
    <source>
        <dbReference type="SAM" id="Phobius"/>
    </source>
</evidence>
<feature type="transmembrane region" description="Helical" evidence="5">
    <location>
        <begin position="296"/>
        <end position="319"/>
    </location>
</feature>
<dbReference type="RefSeq" id="WP_321396977.1">
    <property type="nucleotide sequence ID" value="NZ_CP139487.1"/>
</dbReference>
<evidence type="ECO:0000256" key="3">
    <source>
        <dbReference type="ARBA" id="ARBA00022989"/>
    </source>
</evidence>
<evidence type="ECO:0000256" key="2">
    <source>
        <dbReference type="ARBA" id="ARBA00022692"/>
    </source>
</evidence>
<feature type="transmembrane region" description="Helical" evidence="5">
    <location>
        <begin position="113"/>
        <end position="135"/>
    </location>
</feature>
<dbReference type="KEGG" id="psti:SOO65_03465"/>